<dbReference type="SUPFAM" id="SSF141318">
    <property type="entry name" value="TM0957-like"/>
    <property type="match status" value="1"/>
</dbReference>
<comment type="caution">
    <text evidence="1">The sequence shown here is derived from an EMBL/GenBank/DDBJ whole genome shotgun (WGS) entry which is preliminary data.</text>
</comment>
<gene>
    <name evidence="1" type="ORF">GCM10025874_20140</name>
</gene>
<proteinExistence type="predicted"/>
<dbReference type="InterPro" id="IPR014582">
    <property type="entry name" value="UCP033535_lipo"/>
</dbReference>
<protein>
    <submittedName>
        <fullName evidence="1">Lipoprotein</fullName>
    </submittedName>
</protein>
<keyword evidence="1" id="KW-0449">Lipoprotein</keyword>
<dbReference type="InterPro" id="IPR036215">
    <property type="entry name" value="TM0957-like_sf"/>
</dbReference>
<dbReference type="AlphaFoldDB" id="A0AA37UPG7"/>
<dbReference type="Proteomes" id="UP001157160">
    <property type="component" value="Unassembled WGS sequence"/>
</dbReference>
<organism evidence="1 2">
    <name type="scientific">Arenivirga flava</name>
    <dbReference type="NCBI Taxonomy" id="1930060"/>
    <lineage>
        <taxon>Bacteria</taxon>
        <taxon>Bacillati</taxon>
        <taxon>Actinomycetota</taxon>
        <taxon>Actinomycetes</taxon>
        <taxon>Micrococcales</taxon>
        <taxon>Microbacteriaceae</taxon>
        <taxon>Arenivirga</taxon>
    </lineage>
</organism>
<dbReference type="Pfam" id="PF10054">
    <property type="entry name" value="DUF2291"/>
    <property type="match status" value="1"/>
</dbReference>
<dbReference type="PIRSF" id="PIRSF033535">
    <property type="entry name" value="UCP033535_plp"/>
    <property type="match status" value="1"/>
</dbReference>
<evidence type="ECO:0000313" key="2">
    <source>
        <dbReference type="Proteomes" id="UP001157160"/>
    </source>
</evidence>
<dbReference type="EMBL" id="BSUL01000001">
    <property type="protein sequence ID" value="GMA28761.1"/>
    <property type="molecule type" value="Genomic_DNA"/>
</dbReference>
<evidence type="ECO:0000313" key="1">
    <source>
        <dbReference type="EMBL" id="GMA28761.1"/>
    </source>
</evidence>
<name>A0AA37UPG7_9MICO</name>
<dbReference type="Gene3D" id="2.40.50.420">
    <property type="entry name" value="Envelope glycoprotein gp160, DUF2291, alpha/beta domain"/>
    <property type="match status" value="1"/>
</dbReference>
<keyword evidence="2" id="KW-1185">Reference proteome</keyword>
<accession>A0AA37UPG7</accession>
<reference evidence="1 2" key="1">
    <citation type="journal article" date="2014" name="Int. J. Syst. Evol. Microbiol.">
        <title>Complete genome sequence of Corynebacterium casei LMG S-19264T (=DSM 44701T), isolated from a smear-ripened cheese.</title>
        <authorList>
            <consortium name="US DOE Joint Genome Institute (JGI-PGF)"/>
            <person name="Walter F."/>
            <person name="Albersmeier A."/>
            <person name="Kalinowski J."/>
            <person name="Ruckert C."/>
        </authorList>
    </citation>
    <scope>NUCLEOTIDE SEQUENCE [LARGE SCALE GENOMIC DNA]</scope>
    <source>
        <strain evidence="1 2">NBRC 112289</strain>
    </source>
</reference>
<dbReference type="Gene3D" id="1.10.10.1260">
    <property type="entry name" value="Envelope glycoprotein gp160, DUF2291, helical domain"/>
    <property type="match status" value="1"/>
</dbReference>
<sequence>MLAGVVVIVLAFVAFGTRVVPNDDESLQGVQAFDAAVYGPETFPAVAEAIEGRAVPAAELAAAIAADPAAAAEEYAVQSSGGPVYSTTLTGVVGEGASGIVELDVEGLPDDLLVRVQLGPAINGTELRDASGEIQFGQFTNQIEFQDAAAAINDTMKAEVLGGVDAAALAGSTVTLTGAFTLINPQAWLITPVEFEVA</sequence>